<dbReference type="InterPro" id="IPR024156">
    <property type="entry name" value="Small_GTPase_ARF"/>
</dbReference>
<keyword evidence="5" id="KW-0653">Protein transport</keyword>
<keyword evidence="2" id="KW-0449">Lipoprotein</keyword>
<dbReference type="AlphaFoldDB" id="A0AAV6X670"/>
<evidence type="ECO:0000256" key="6">
    <source>
        <dbReference type="ARBA" id="ARBA00023134"/>
    </source>
</evidence>
<evidence type="ECO:0000313" key="8">
    <source>
        <dbReference type="Proteomes" id="UP000826271"/>
    </source>
</evidence>
<dbReference type="GO" id="GO:0016192">
    <property type="term" value="P:vesicle-mediated transport"/>
    <property type="evidence" value="ECO:0007669"/>
    <property type="project" value="UniProtKB-KW"/>
</dbReference>
<dbReference type="Gene3D" id="3.40.50.300">
    <property type="entry name" value="P-loop containing nucleotide triphosphate hydrolases"/>
    <property type="match status" value="1"/>
</dbReference>
<dbReference type="InterPro" id="IPR027417">
    <property type="entry name" value="P-loop_NTPase"/>
</dbReference>
<protein>
    <submittedName>
        <fullName evidence="7">Uncharacterized protein</fullName>
    </submittedName>
</protein>
<evidence type="ECO:0000256" key="2">
    <source>
        <dbReference type="ARBA" id="ARBA00022707"/>
    </source>
</evidence>
<keyword evidence="8" id="KW-1185">Reference proteome</keyword>
<dbReference type="Proteomes" id="UP000826271">
    <property type="component" value="Unassembled WGS sequence"/>
</dbReference>
<comment type="similarity">
    <text evidence="1">Belongs to the small GTPase superfamily. Arf family.</text>
</comment>
<dbReference type="GO" id="GO:0015031">
    <property type="term" value="P:protein transport"/>
    <property type="evidence" value="ECO:0007669"/>
    <property type="project" value="UniProtKB-KW"/>
</dbReference>
<keyword evidence="4" id="KW-0931">ER-Golgi transport</keyword>
<gene>
    <name evidence="7" type="ORF">BUALT_Bualt09G0010900</name>
</gene>
<dbReference type="EMBL" id="WHWC01000009">
    <property type="protein sequence ID" value="KAG8375937.1"/>
    <property type="molecule type" value="Genomic_DNA"/>
</dbReference>
<reference evidence="7" key="1">
    <citation type="submission" date="2019-10" db="EMBL/GenBank/DDBJ databases">
        <authorList>
            <person name="Zhang R."/>
            <person name="Pan Y."/>
            <person name="Wang J."/>
            <person name="Ma R."/>
            <person name="Yu S."/>
        </authorList>
    </citation>
    <scope>NUCLEOTIDE SEQUENCE</scope>
    <source>
        <strain evidence="7">LA-IB0</strain>
        <tissue evidence="7">Leaf</tissue>
    </source>
</reference>
<dbReference type="GO" id="GO:0005525">
    <property type="term" value="F:GTP binding"/>
    <property type="evidence" value="ECO:0007669"/>
    <property type="project" value="UniProtKB-KW"/>
</dbReference>
<accession>A0AAV6X670</accession>
<evidence type="ECO:0000256" key="1">
    <source>
        <dbReference type="ARBA" id="ARBA00010290"/>
    </source>
</evidence>
<evidence type="ECO:0000313" key="7">
    <source>
        <dbReference type="EMBL" id="KAG8375937.1"/>
    </source>
</evidence>
<dbReference type="Pfam" id="PF00025">
    <property type="entry name" value="Arf"/>
    <property type="match status" value="1"/>
</dbReference>
<organism evidence="7 8">
    <name type="scientific">Buddleja alternifolia</name>
    <dbReference type="NCBI Taxonomy" id="168488"/>
    <lineage>
        <taxon>Eukaryota</taxon>
        <taxon>Viridiplantae</taxon>
        <taxon>Streptophyta</taxon>
        <taxon>Embryophyta</taxon>
        <taxon>Tracheophyta</taxon>
        <taxon>Spermatophyta</taxon>
        <taxon>Magnoliopsida</taxon>
        <taxon>eudicotyledons</taxon>
        <taxon>Gunneridae</taxon>
        <taxon>Pentapetalae</taxon>
        <taxon>asterids</taxon>
        <taxon>lamiids</taxon>
        <taxon>Lamiales</taxon>
        <taxon>Scrophulariaceae</taxon>
        <taxon>Buddlejeae</taxon>
        <taxon>Buddleja</taxon>
    </lineage>
</organism>
<name>A0AAV6X670_9LAMI</name>
<evidence type="ECO:0000256" key="5">
    <source>
        <dbReference type="ARBA" id="ARBA00022927"/>
    </source>
</evidence>
<sequence>MLYKDQKQEREMGLTFSKLFSWLFAKKEMHILMIGIDAPGKPIFMYKLKLREFIATIPTIDALLPEHTRSHVRVDRNDMDCVVEAMDELHRMLNEVNTFSNSFISRSTSHK</sequence>
<dbReference type="InterPro" id="IPR006689">
    <property type="entry name" value="Small_GTPase_ARF/SAR"/>
</dbReference>
<dbReference type="PANTHER" id="PTHR11711">
    <property type="entry name" value="ADP RIBOSYLATION FACTOR-RELATED"/>
    <property type="match status" value="1"/>
</dbReference>
<keyword evidence="2" id="KW-0519">Myristate</keyword>
<keyword evidence="5" id="KW-0813">Transport</keyword>
<keyword evidence="3" id="KW-0547">Nucleotide-binding</keyword>
<comment type="caution">
    <text evidence="7">The sequence shown here is derived from an EMBL/GenBank/DDBJ whole genome shotgun (WGS) entry which is preliminary data.</text>
</comment>
<dbReference type="GO" id="GO:0003924">
    <property type="term" value="F:GTPase activity"/>
    <property type="evidence" value="ECO:0007669"/>
    <property type="project" value="InterPro"/>
</dbReference>
<evidence type="ECO:0000256" key="4">
    <source>
        <dbReference type="ARBA" id="ARBA00022892"/>
    </source>
</evidence>
<proteinExistence type="inferred from homology"/>
<evidence type="ECO:0000256" key="3">
    <source>
        <dbReference type="ARBA" id="ARBA00022741"/>
    </source>
</evidence>
<keyword evidence="6" id="KW-0342">GTP-binding</keyword>